<proteinExistence type="predicted"/>
<feature type="compositionally biased region" description="Polar residues" evidence="1">
    <location>
        <begin position="895"/>
        <end position="910"/>
    </location>
</feature>
<keyword evidence="3" id="KW-1185">Reference proteome</keyword>
<accession>A0A9W8IJX3</accession>
<name>A0A9W8IJX3_9FUNG</name>
<comment type="caution">
    <text evidence="2">The sequence shown here is derived from an EMBL/GenBank/DDBJ whole genome shotgun (WGS) entry which is preliminary data.</text>
</comment>
<sequence length="916" mass="104413">MCPGCNRKTETQAHFFACKESRVLLGPETSEAECEGTTESQAVPANTEAAKINRDPRFNPGFLLEQTYFIKVFMAFCKSRPNEPDNAIVAVVVDDTDDDADDADTARAARKAKIAARDKFYDKLVARHFSAYSQAAQIGRAYYGAMHQSASYAARQAVKDYENNIRNNFGTYLRRAINKVLRIDERVKALKVRMDGRARSDIREACFAQIWAPARAVRAAIAVRPFRYDGLDEHGRRALNELAPILLSYEDHYVFKNSIYYDVQAKPANHFLAFIRLCDFISQYDQAAIDAGFYSMAVNESVAHEEAMARGLTAAVAHDRIEADAEEQRQLEVELHSRSLDSLQAEAMYRAEQAVMDEDTTQAAFVVSVAAALEPLTRNQRKRINRLRRRRAFNARRGHQHPNQDMPQHHQQQQRQRKAYQCCPLRTSFVPGHIHIDNRILHSHFLKGNRNFSLKMPTRDLWGKVVNLQSKPFHDRKGLTFLGAVDTDGISISIILKHPSAAKKKVGNRRRKKYDIVDSDTDYSTPDCPYITSLLPEEPVDIRERLVFNDMGRGDIHYMLGWASTISNPLVFRYTRNQRLDETRMRHYTKLREIMKNEHDEADAIREAELYLSGFTRTTFDPDKFLDYIAARARVWDILRRFYSDTMTTYTGSTHQVHLDLGHIARDYPFHRKLRLNAFINQQQADERLKLNMTLKYGDDLVMVCGNWSAPMAKFHAPIRGRGWRKKFKKFGFRTFLFDKPECNGELETFKRVKNPRPYQRQREPRVVCHGLLQCKICKYEQPSGDSETISKPRVFNRDMAAVLNFRRIIQYYIEHADIPEVFWRPERRRAAAAAAEAAAALANAPIVADAPIVATTTTRARGAARARGAPAVAPIAMDATAESSSSAAAASISVRRSNSTSNSQPPSKRTRNDSA</sequence>
<dbReference type="EMBL" id="JANBUY010000065">
    <property type="protein sequence ID" value="KAJ2865220.1"/>
    <property type="molecule type" value="Genomic_DNA"/>
</dbReference>
<dbReference type="Proteomes" id="UP001140074">
    <property type="component" value="Unassembled WGS sequence"/>
</dbReference>
<evidence type="ECO:0000256" key="1">
    <source>
        <dbReference type="SAM" id="MobiDB-lite"/>
    </source>
</evidence>
<protein>
    <submittedName>
        <fullName evidence="2">Uncharacterized protein</fullName>
    </submittedName>
</protein>
<reference evidence="2" key="1">
    <citation type="submission" date="2022-07" db="EMBL/GenBank/DDBJ databases">
        <title>Phylogenomic reconstructions and comparative analyses of Kickxellomycotina fungi.</title>
        <authorList>
            <person name="Reynolds N.K."/>
            <person name="Stajich J.E."/>
            <person name="Barry K."/>
            <person name="Grigoriev I.V."/>
            <person name="Crous P."/>
            <person name="Smith M.E."/>
        </authorList>
    </citation>
    <scope>NUCLEOTIDE SEQUENCE</scope>
    <source>
        <strain evidence="2">RSA 476</strain>
    </source>
</reference>
<evidence type="ECO:0000313" key="2">
    <source>
        <dbReference type="EMBL" id="KAJ2865220.1"/>
    </source>
</evidence>
<feature type="region of interest" description="Disordered" evidence="1">
    <location>
        <begin position="879"/>
        <end position="916"/>
    </location>
</feature>
<evidence type="ECO:0000313" key="3">
    <source>
        <dbReference type="Proteomes" id="UP001140074"/>
    </source>
</evidence>
<gene>
    <name evidence="2" type="ORF">GGH94_002361</name>
</gene>
<feature type="region of interest" description="Disordered" evidence="1">
    <location>
        <begin position="395"/>
        <end position="417"/>
    </location>
</feature>
<organism evidence="2 3">
    <name type="scientific">Coemansia aciculifera</name>
    <dbReference type="NCBI Taxonomy" id="417176"/>
    <lineage>
        <taxon>Eukaryota</taxon>
        <taxon>Fungi</taxon>
        <taxon>Fungi incertae sedis</taxon>
        <taxon>Zoopagomycota</taxon>
        <taxon>Kickxellomycotina</taxon>
        <taxon>Kickxellomycetes</taxon>
        <taxon>Kickxellales</taxon>
        <taxon>Kickxellaceae</taxon>
        <taxon>Coemansia</taxon>
    </lineage>
</organism>
<feature type="compositionally biased region" description="Low complexity" evidence="1">
    <location>
        <begin position="879"/>
        <end position="894"/>
    </location>
</feature>
<dbReference type="AlphaFoldDB" id="A0A9W8IJX3"/>
<feature type="compositionally biased region" description="Low complexity" evidence="1">
    <location>
        <begin position="401"/>
        <end position="414"/>
    </location>
</feature>